<evidence type="ECO:0000256" key="4">
    <source>
        <dbReference type="ARBA" id="ARBA00022777"/>
    </source>
</evidence>
<dbReference type="STRING" id="118967.SAMN02745191_0977"/>
<keyword evidence="5 6" id="KW-0067">ATP-binding</keyword>
<dbReference type="GO" id="GO:0008443">
    <property type="term" value="F:phosphofructokinase activity"/>
    <property type="evidence" value="ECO:0007669"/>
    <property type="project" value="TreeGrafter"/>
</dbReference>
<dbReference type="SUPFAM" id="SSF53613">
    <property type="entry name" value="Ribokinase-like"/>
    <property type="match status" value="1"/>
</dbReference>
<dbReference type="GO" id="GO:0005524">
    <property type="term" value="F:ATP binding"/>
    <property type="evidence" value="ECO:0007669"/>
    <property type="project" value="UniProtKB-KW"/>
</dbReference>
<evidence type="ECO:0000313" key="9">
    <source>
        <dbReference type="Proteomes" id="UP000243297"/>
    </source>
</evidence>
<gene>
    <name evidence="8" type="ORF">SAMN02745191_0977</name>
</gene>
<dbReference type="EC" id="2.7.1.144" evidence="6"/>
<comment type="catalytic activity">
    <reaction evidence="6">
        <text>D-tagatofuranose 6-phosphate + ATP = D-tagatofuranose 1,6-bisphosphate + ADP + H(+)</text>
        <dbReference type="Rhea" id="RHEA:12420"/>
        <dbReference type="ChEBI" id="CHEBI:15378"/>
        <dbReference type="ChEBI" id="CHEBI:30616"/>
        <dbReference type="ChEBI" id="CHEBI:58694"/>
        <dbReference type="ChEBI" id="CHEBI:58695"/>
        <dbReference type="ChEBI" id="CHEBI:456216"/>
        <dbReference type="EC" id="2.7.1.144"/>
    </reaction>
</comment>
<dbReference type="GO" id="GO:0005988">
    <property type="term" value="P:lactose metabolic process"/>
    <property type="evidence" value="ECO:0007669"/>
    <property type="project" value="UniProtKB-KW"/>
</dbReference>
<dbReference type="UniPathway" id="UPA00704">
    <property type="reaction ID" value="UER00715"/>
</dbReference>
<evidence type="ECO:0000256" key="6">
    <source>
        <dbReference type="PIRNR" id="PIRNR000535"/>
    </source>
</evidence>
<keyword evidence="4 8" id="KW-0418">Kinase</keyword>
<dbReference type="PANTHER" id="PTHR46566:SF1">
    <property type="entry name" value="1-PHOSPHOFRUCTOKINASE"/>
    <property type="match status" value="1"/>
</dbReference>
<sequence>MIYTCTLNPSLDYYMEFSEELSKESTNRSQLEYYEAGGKGINVSIVLNNLMIPSRALGFIGGFTKDFYINLLQKYEYIQPSFCYIDGHTRINVKIKANEDSIDLNAAGPYITDKNMEQLIARLERLDENDILVFSGNSPNYLLDQVEKMLKDCAKEGVRVVLDTNPNIISRCLQYKPYLINPSFTELEEITALSCGTLEEIIIAGKHCVKQGAKNVMIRLKEGSLLVNKEGVYRSQQTETTMTGINTVGMNDAMVAGFVMNSLRTTKAIECFKFANSCSDATGFSKSLEIRDKINAIYDNIEIEKLEDF</sequence>
<dbReference type="InterPro" id="IPR017583">
    <property type="entry name" value="Tagatose/fructose_Pkinase"/>
</dbReference>
<feature type="domain" description="Carbohydrate kinase PfkB" evidence="7">
    <location>
        <begin position="17"/>
        <end position="281"/>
    </location>
</feature>
<dbReference type="CDD" id="cd01164">
    <property type="entry name" value="FruK_PfkB_like"/>
    <property type="match status" value="1"/>
</dbReference>
<keyword evidence="6" id="KW-0423">Lactose metabolism</keyword>
<dbReference type="GO" id="GO:2001059">
    <property type="term" value="P:D-tagatose 6-phosphate catabolic process"/>
    <property type="evidence" value="ECO:0007669"/>
    <property type="project" value="UniProtKB-UniPathway"/>
</dbReference>
<evidence type="ECO:0000259" key="7">
    <source>
        <dbReference type="Pfam" id="PF00294"/>
    </source>
</evidence>
<accession>A0A1T4LN26</accession>
<dbReference type="GO" id="GO:0009024">
    <property type="term" value="F:tagatose-6-phosphate kinase activity"/>
    <property type="evidence" value="ECO:0007669"/>
    <property type="project" value="UniProtKB-EC"/>
</dbReference>
<keyword evidence="3 6" id="KW-0547">Nucleotide-binding</keyword>
<dbReference type="RefSeq" id="WP_078711401.1">
    <property type="nucleotide sequence ID" value="NZ_FUWY01000002.1"/>
</dbReference>
<evidence type="ECO:0000256" key="5">
    <source>
        <dbReference type="ARBA" id="ARBA00022840"/>
    </source>
</evidence>
<evidence type="ECO:0000313" key="8">
    <source>
        <dbReference type="EMBL" id="SJZ56149.1"/>
    </source>
</evidence>
<proteinExistence type="inferred from homology"/>
<dbReference type="Proteomes" id="UP000243297">
    <property type="component" value="Unassembled WGS sequence"/>
</dbReference>
<dbReference type="OrthoDB" id="9801219at2"/>
<evidence type="ECO:0000256" key="3">
    <source>
        <dbReference type="ARBA" id="ARBA00022741"/>
    </source>
</evidence>
<reference evidence="9" key="1">
    <citation type="submission" date="2017-02" db="EMBL/GenBank/DDBJ databases">
        <authorList>
            <person name="Varghese N."/>
            <person name="Submissions S."/>
        </authorList>
    </citation>
    <scope>NUCLEOTIDE SEQUENCE [LARGE SCALE GENOMIC DNA]</scope>
    <source>
        <strain evidence="9">ATCC 25662</strain>
    </source>
</reference>
<dbReference type="GO" id="GO:0005829">
    <property type="term" value="C:cytosol"/>
    <property type="evidence" value="ECO:0007669"/>
    <property type="project" value="TreeGrafter"/>
</dbReference>
<dbReference type="Gene3D" id="3.40.1190.20">
    <property type="match status" value="1"/>
</dbReference>
<comment type="pathway">
    <text evidence="6">Carbohydrate metabolism; D-tagatose 6-phosphate degradation; D-glyceraldehyde 3-phosphate and glycerone phosphate from D-tagatose 6-phosphate: step 1/2.</text>
</comment>
<comment type="similarity">
    <text evidence="6">Belongs to the carbohydrate kinase PfkB family. LacC subfamily.</text>
</comment>
<dbReference type="InterPro" id="IPR029056">
    <property type="entry name" value="Ribokinase-like"/>
</dbReference>
<keyword evidence="9" id="KW-1185">Reference proteome</keyword>
<name>A0A1T4LN26_9FIRM</name>
<dbReference type="Pfam" id="PF00294">
    <property type="entry name" value="PfkB"/>
    <property type="match status" value="1"/>
</dbReference>
<organism evidence="8 9">
    <name type="scientific">Anaerorhabdus furcosa</name>
    <dbReference type="NCBI Taxonomy" id="118967"/>
    <lineage>
        <taxon>Bacteria</taxon>
        <taxon>Bacillati</taxon>
        <taxon>Bacillota</taxon>
        <taxon>Erysipelotrichia</taxon>
        <taxon>Erysipelotrichales</taxon>
        <taxon>Erysipelotrichaceae</taxon>
        <taxon>Anaerorhabdus</taxon>
    </lineage>
</organism>
<comment type="similarity">
    <text evidence="1">Belongs to the carbohydrate kinase pfkB family.</text>
</comment>
<dbReference type="NCBIfam" id="TIGR03168">
    <property type="entry name" value="1-PFK"/>
    <property type="match status" value="1"/>
</dbReference>
<evidence type="ECO:0000256" key="1">
    <source>
        <dbReference type="ARBA" id="ARBA00005380"/>
    </source>
</evidence>
<dbReference type="PANTHER" id="PTHR46566">
    <property type="entry name" value="1-PHOSPHOFRUCTOKINASE-RELATED"/>
    <property type="match status" value="1"/>
</dbReference>
<protein>
    <recommendedName>
        <fullName evidence="6">Tagatose-6-phosphate kinase</fullName>
        <ecNumber evidence="6">2.7.1.144</ecNumber>
    </recommendedName>
</protein>
<dbReference type="AlphaFoldDB" id="A0A1T4LN26"/>
<dbReference type="EMBL" id="FUWY01000002">
    <property type="protein sequence ID" value="SJZ56149.1"/>
    <property type="molecule type" value="Genomic_DNA"/>
</dbReference>
<evidence type="ECO:0000256" key="2">
    <source>
        <dbReference type="ARBA" id="ARBA00022679"/>
    </source>
</evidence>
<keyword evidence="2 6" id="KW-0808">Transferase</keyword>
<dbReference type="InterPro" id="IPR011611">
    <property type="entry name" value="PfkB_dom"/>
</dbReference>
<dbReference type="PIRSF" id="PIRSF000535">
    <property type="entry name" value="1PFK/6PFK/LacC"/>
    <property type="match status" value="1"/>
</dbReference>